<protein>
    <submittedName>
        <fullName evidence="3">Uncharacterized membrane protein</fullName>
    </submittedName>
</protein>
<gene>
    <name evidence="3" type="ORF">SAMN05444486_101336</name>
</gene>
<keyword evidence="1" id="KW-0812">Transmembrane</keyword>
<dbReference type="InterPro" id="IPR018638">
    <property type="entry name" value="DUF2061_membrane"/>
</dbReference>
<evidence type="ECO:0000313" key="3">
    <source>
        <dbReference type="EMBL" id="SDY12885.1"/>
    </source>
</evidence>
<keyword evidence="4" id="KW-1185">Reference proteome</keyword>
<name>A0A1H3HCC8_9RHOB</name>
<organism evidence="3 4">
    <name type="scientific">Lentibacter algarum</name>
    <dbReference type="NCBI Taxonomy" id="576131"/>
    <lineage>
        <taxon>Bacteria</taxon>
        <taxon>Pseudomonadati</taxon>
        <taxon>Pseudomonadota</taxon>
        <taxon>Alphaproteobacteria</taxon>
        <taxon>Rhodobacterales</taxon>
        <taxon>Roseobacteraceae</taxon>
        <taxon>Lentibacter</taxon>
    </lineage>
</organism>
<evidence type="ECO:0000259" key="2">
    <source>
        <dbReference type="Pfam" id="PF09834"/>
    </source>
</evidence>
<evidence type="ECO:0000313" key="4">
    <source>
        <dbReference type="Proteomes" id="UP000199026"/>
    </source>
</evidence>
<keyword evidence="1" id="KW-0472">Membrane</keyword>
<dbReference type="Pfam" id="PF09834">
    <property type="entry name" value="DUF2061"/>
    <property type="match status" value="1"/>
</dbReference>
<dbReference type="OrthoDB" id="197461at2"/>
<dbReference type="GeneID" id="78123141"/>
<evidence type="ECO:0000256" key="1">
    <source>
        <dbReference type="SAM" id="Phobius"/>
    </source>
</evidence>
<dbReference type="RefSeq" id="WP_089887312.1">
    <property type="nucleotide sequence ID" value="NZ_CALJFH010000018.1"/>
</dbReference>
<keyword evidence="1" id="KW-1133">Transmembrane helix</keyword>
<accession>A0A1H3HCC8</accession>
<proteinExistence type="predicted"/>
<dbReference type="EMBL" id="FNPR01000001">
    <property type="protein sequence ID" value="SDY12885.1"/>
    <property type="molecule type" value="Genomic_DNA"/>
</dbReference>
<feature type="transmembrane region" description="Helical" evidence="1">
    <location>
        <begin position="12"/>
        <end position="29"/>
    </location>
</feature>
<reference evidence="3 4" key="1">
    <citation type="submission" date="2016-10" db="EMBL/GenBank/DDBJ databases">
        <authorList>
            <person name="de Groot N.N."/>
        </authorList>
    </citation>
    <scope>NUCLEOTIDE SEQUENCE [LARGE SCALE GENOMIC DNA]</scope>
    <source>
        <strain evidence="3 4">DSM 24677</strain>
    </source>
</reference>
<dbReference type="STRING" id="576131.SAMN05444486_101336"/>
<sequence>METRRRTLIKAVFWNLLGLTVMSLVGFAATGSFAVGGAMALVNTLIGFVMYIGYERFWAGVAWGRA</sequence>
<dbReference type="Proteomes" id="UP000199026">
    <property type="component" value="Unassembled WGS sequence"/>
</dbReference>
<dbReference type="AlphaFoldDB" id="A0A1H3HCC8"/>
<feature type="domain" description="DUF2061" evidence="2">
    <location>
        <begin position="8"/>
        <end position="59"/>
    </location>
</feature>
<feature type="transmembrane region" description="Helical" evidence="1">
    <location>
        <begin position="35"/>
        <end position="54"/>
    </location>
</feature>